<protein>
    <recommendedName>
        <fullName evidence="5">Peptidyl-prolyl cis-trans isomerase</fullName>
        <ecNumber evidence="5">5.2.1.8</ecNumber>
    </recommendedName>
</protein>
<dbReference type="InterPro" id="IPR001179">
    <property type="entry name" value="PPIase_FKBP_dom"/>
</dbReference>
<comment type="caution">
    <text evidence="8">The sequence shown here is derived from an EMBL/GenBank/DDBJ whole genome shotgun (WGS) entry which is preliminary data.</text>
</comment>
<dbReference type="SUPFAM" id="SSF54534">
    <property type="entry name" value="FKBP-like"/>
    <property type="match status" value="1"/>
</dbReference>
<evidence type="ECO:0000256" key="4">
    <source>
        <dbReference type="PROSITE-ProRule" id="PRU00277"/>
    </source>
</evidence>
<evidence type="ECO:0000313" key="8">
    <source>
        <dbReference type="EMBL" id="MCA9376593.1"/>
    </source>
</evidence>
<evidence type="ECO:0000313" key="9">
    <source>
        <dbReference type="Proteomes" id="UP000741282"/>
    </source>
</evidence>
<evidence type="ECO:0000256" key="2">
    <source>
        <dbReference type="ARBA" id="ARBA00023110"/>
    </source>
</evidence>
<reference evidence="8" key="2">
    <citation type="journal article" date="2021" name="Microbiome">
        <title>Successional dynamics and alternative stable states in a saline activated sludge microbial community over 9 years.</title>
        <authorList>
            <person name="Wang Y."/>
            <person name="Ye J."/>
            <person name="Ju F."/>
            <person name="Liu L."/>
            <person name="Boyd J.A."/>
            <person name="Deng Y."/>
            <person name="Parks D.H."/>
            <person name="Jiang X."/>
            <person name="Yin X."/>
            <person name="Woodcroft B.J."/>
            <person name="Tyson G.W."/>
            <person name="Hugenholtz P."/>
            <person name="Polz M.F."/>
            <person name="Zhang T."/>
        </authorList>
    </citation>
    <scope>NUCLEOTIDE SEQUENCE</scope>
    <source>
        <strain evidence="8">HKST-UBA17</strain>
    </source>
</reference>
<dbReference type="Pfam" id="PF00254">
    <property type="entry name" value="FKBP_C"/>
    <property type="match status" value="1"/>
</dbReference>
<comment type="catalytic activity">
    <reaction evidence="1 4 5">
        <text>[protein]-peptidylproline (omega=180) = [protein]-peptidylproline (omega=0)</text>
        <dbReference type="Rhea" id="RHEA:16237"/>
        <dbReference type="Rhea" id="RHEA-COMP:10747"/>
        <dbReference type="Rhea" id="RHEA-COMP:10748"/>
        <dbReference type="ChEBI" id="CHEBI:83833"/>
        <dbReference type="ChEBI" id="CHEBI:83834"/>
        <dbReference type="EC" id="5.2.1.8"/>
    </reaction>
</comment>
<feature type="compositionally biased region" description="Low complexity" evidence="6">
    <location>
        <begin position="30"/>
        <end position="45"/>
    </location>
</feature>
<evidence type="ECO:0000259" key="7">
    <source>
        <dbReference type="PROSITE" id="PS50059"/>
    </source>
</evidence>
<dbReference type="EC" id="5.2.1.8" evidence="5"/>
<name>A0A955KX04_9BACT</name>
<proteinExistence type="inferred from homology"/>
<dbReference type="PROSITE" id="PS50059">
    <property type="entry name" value="FKBP_PPIASE"/>
    <property type="match status" value="1"/>
</dbReference>
<evidence type="ECO:0000256" key="6">
    <source>
        <dbReference type="SAM" id="MobiDB-lite"/>
    </source>
</evidence>
<dbReference type="EMBL" id="JAGQLN010000004">
    <property type="protein sequence ID" value="MCA9376593.1"/>
    <property type="molecule type" value="Genomic_DNA"/>
</dbReference>
<comment type="similarity">
    <text evidence="5">Belongs to the FKBP-type PPIase family.</text>
</comment>
<feature type="region of interest" description="Disordered" evidence="6">
    <location>
        <begin position="26"/>
        <end position="48"/>
    </location>
</feature>
<keyword evidence="3 4" id="KW-0413">Isomerase</keyword>
<dbReference type="InterPro" id="IPR046357">
    <property type="entry name" value="PPIase_dom_sf"/>
</dbReference>
<feature type="domain" description="PPIase FKBP-type" evidence="7">
    <location>
        <begin position="70"/>
        <end position="158"/>
    </location>
</feature>
<dbReference type="AlphaFoldDB" id="A0A955KX04"/>
<evidence type="ECO:0000256" key="3">
    <source>
        <dbReference type="ARBA" id="ARBA00023235"/>
    </source>
</evidence>
<keyword evidence="2 4" id="KW-0697">Rotamase</keyword>
<reference evidence="8" key="1">
    <citation type="submission" date="2020-04" db="EMBL/GenBank/DDBJ databases">
        <authorList>
            <person name="Zhang T."/>
        </authorList>
    </citation>
    <scope>NUCLEOTIDE SEQUENCE</scope>
    <source>
        <strain evidence="8">HKST-UBA17</strain>
    </source>
</reference>
<dbReference type="GO" id="GO:0003755">
    <property type="term" value="F:peptidyl-prolyl cis-trans isomerase activity"/>
    <property type="evidence" value="ECO:0007669"/>
    <property type="project" value="UniProtKB-UniRule"/>
</dbReference>
<accession>A0A955KX04</accession>
<dbReference type="PANTHER" id="PTHR45779">
    <property type="entry name" value="PEPTIDYLPROLYL ISOMERASE"/>
    <property type="match status" value="1"/>
</dbReference>
<organism evidence="8 9">
    <name type="scientific">Candidatus Dojkabacteria bacterium</name>
    <dbReference type="NCBI Taxonomy" id="2099670"/>
    <lineage>
        <taxon>Bacteria</taxon>
        <taxon>Candidatus Dojkabacteria</taxon>
    </lineage>
</organism>
<sequence length="158" mass="16850">MFGISVIGLTGLVFYLLLNTNIQTPAQQGTNVDNTTDSTRSTTDTPQGEDVEELLTEIITEGNGEEAKEGDTVTVHYTGTLLNGSKFDSSLDRDQPFSFTLGSGQVIQGWEQGVLGMKVGEVRKITIPSELGYGPEGRPPAIPGGSALVFEIELLSVE</sequence>
<dbReference type="Gene3D" id="3.10.50.40">
    <property type="match status" value="1"/>
</dbReference>
<evidence type="ECO:0000256" key="5">
    <source>
        <dbReference type="RuleBase" id="RU003915"/>
    </source>
</evidence>
<dbReference type="InterPro" id="IPR044609">
    <property type="entry name" value="FKBP2/11"/>
</dbReference>
<gene>
    <name evidence="8" type="ORF">KC685_01595</name>
</gene>
<evidence type="ECO:0000256" key="1">
    <source>
        <dbReference type="ARBA" id="ARBA00000971"/>
    </source>
</evidence>
<dbReference type="Proteomes" id="UP000741282">
    <property type="component" value="Unassembled WGS sequence"/>
</dbReference>
<dbReference type="PANTHER" id="PTHR45779:SF7">
    <property type="entry name" value="PEPTIDYLPROLYL ISOMERASE"/>
    <property type="match status" value="1"/>
</dbReference>
<dbReference type="FunFam" id="3.10.50.40:FF:000006">
    <property type="entry name" value="Peptidyl-prolyl cis-trans isomerase"/>
    <property type="match status" value="1"/>
</dbReference>